<sequence length="509" mass="50964">MAEQTPPGPKTSGRIAGIIAIVVLVVGGYYGLIAKPASKSDATVADAEKAAVPEAAPQSSAPAASTDAAPSSADGQAKPTESASAVPSASPTGESAKAGEAPKVGENANSGETVKTGPTFDVVRVEPSGETVVAGLADPKAKVEVLDGSAPIGETKANERGEWAIAIDKPLAPGTHDLSIRATSPDGKTESFSGQRVAVEVAKPGDGEPLVVLNEPDAPSRVLQKPAAEPTPQVAEQIAPPAGEGAAPGTTADNQTAETTPAPGAAGSDASGQTKTATAQANTTPAPDGAAASAGANGAATTAQSGAASAPAAPATGETATAENKPAPTTGTDVATTPRVTVDAVEFEDGKLYIAGSAATGQTVRIYVDGTLVGEAKPGVGGRWLLEVSRAVSPGRHNVRVDQVEEGTGQVIVRAEVPFDRTEDVAALAPVTTAGSGSGGANASGDVPAPQSVIIRRGDNLWRISRRLYGRGVRFSTIYEANNDQIRDPHWIYPGQIFVLPAGDTGWTN</sequence>
<feature type="compositionally biased region" description="Polar residues" evidence="1">
    <location>
        <begin position="327"/>
        <end position="337"/>
    </location>
</feature>
<feature type="region of interest" description="Disordered" evidence="1">
    <location>
        <begin position="239"/>
        <end position="337"/>
    </location>
</feature>
<dbReference type="SMART" id="SM00257">
    <property type="entry name" value="LysM"/>
    <property type="match status" value="1"/>
</dbReference>
<evidence type="ECO:0000256" key="2">
    <source>
        <dbReference type="SAM" id="Phobius"/>
    </source>
</evidence>
<keyword evidence="2" id="KW-0812">Transmembrane</keyword>
<evidence type="ECO:0000313" key="5">
    <source>
        <dbReference type="Proteomes" id="UP001241603"/>
    </source>
</evidence>
<dbReference type="Proteomes" id="UP001241603">
    <property type="component" value="Unassembled WGS sequence"/>
</dbReference>
<dbReference type="Pfam" id="PF01476">
    <property type="entry name" value="LysM"/>
    <property type="match status" value="1"/>
</dbReference>
<evidence type="ECO:0000259" key="3">
    <source>
        <dbReference type="PROSITE" id="PS51782"/>
    </source>
</evidence>
<gene>
    <name evidence="4" type="ORF">QO014_000732</name>
</gene>
<dbReference type="EMBL" id="JAUSVO010000001">
    <property type="protein sequence ID" value="MDQ0436362.1"/>
    <property type="molecule type" value="Genomic_DNA"/>
</dbReference>
<keyword evidence="2" id="KW-0472">Membrane</keyword>
<dbReference type="SUPFAM" id="SSF54106">
    <property type="entry name" value="LysM domain"/>
    <property type="match status" value="1"/>
</dbReference>
<dbReference type="PROSITE" id="PS51782">
    <property type="entry name" value="LYSM"/>
    <property type="match status" value="1"/>
</dbReference>
<keyword evidence="5" id="KW-1185">Reference proteome</keyword>
<feature type="compositionally biased region" description="Low complexity" evidence="1">
    <location>
        <begin position="239"/>
        <end position="322"/>
    </location>
</feature>
<reference evidence="4 5" key="1">
    <citation type="submission" date="2023-07" db="EMBL/GenBank/DDBJ databases">
        <title>Genomic Encyclopedia of Type Strains, Phase IV (KMG-IV): sequencing the most valuable type-strain genomes for metagenomic binning, comparative biology and taxonomic classification.</title>
        <authorList>
            <person name="Goeker M."/>
        </authorList>
    </citation>
    <scope>NUCLEOTIDE SEQUENCE [LARGE SCALE GENOMIC DNA]</scope>
    <source>
        <strain evidence="4 5">B6-8</strain>
    </source>
</reference>
<dbReference type="PANTHER" id="PTHR34700:SF4">
    <property type="entry name" value="PHAGE-LIKE ELEMENT PBSX PROTEIN XKDP"/>
    <property type="match status" value="1"/>
</dbReference>
<feature type="compositionally biased region" description="Low complexity" evidence="1">
    <location>
        <begin position="52"/>
        <end position="73"/>
    </location>
</feature>
<organism evidence="4 5">
    <name type="scientific">Kaistia dalseonensis</name>
    <dbReference type="NCBI Taxonomy" id="410840"/>
    <lineage>
        <taxon>Bacteria</taxon>
        <taxon>Pseudomonadati</taxon>
        <taxon>Pseudomonadota</taxon>
        <taxon>Alphaproteobacteria</taxon>
        <taxon>Hyphomicrobiales</taxon>
        <taxon>Kaistiaceae</taxon>
        <taxon>Kaistia</taxon>
    </lineage>
</organism>
<dbReference type="Gene3D" id="3.10.350.10">
    <property type="entry name" value="LysM domain"/>
    <property type="match status" value="1"/>
</dbReference>
<name>A0ABU0H2S9_9HYPH</name>
<feature type="domain" description="LysM" evidence="3">
    <location>
        <begin position="451"/>
        <end position="500"/>
    </location>
</feature>
<dbReference type="InterPro" id="IPR036779">
    <property type="entry name" value="LysM_dom_sf"/>
</dbReference>
<dbReference type="PANTHER" id="PTHR34700">
    <property type="entry name" value="POTASSIUM BINDING PROTEIN KBP"/>
    <property type="match status" value="1"/>
</dbReference>
<dbReference type="InterPro" id="IPR013783">
    <property type="entry name" value="Ig-like_fold"/>
</dbReference>
<protein>
    <submittedName>
        <fullName evidence="4">Nucleoid-associated protein YgaU</fullName>
    </submittedName>
</protein>
<dbReference type="RefSeq" id="WP_266347283.1">
    <property type="nucleotide sequence ID" value="NZ_JAPKNG010000001.1"/>
</dbReference>
<accession>A0ABU0H2S9</accession>
<feature type="region of interest" description="Disordered" evidence="1">
    <location>
        <begin position="41"/>
        <end position="116"/>
    </location>
</feature>
<feature type="compositionally biased region" description="Polar residues" evidence="1">
    <location>
        <begin position="79"/>
        <end position="93"/>
    </location>
</feature>
<dbReference type="InterPro" id="IPR018392">
    <property type="entry name" value="LysM"/>
</dbReference>
<keyword evidence="2" id="KW-1133">Transmembrane helix</keyword>
<evidence type="ECO:0000256" key="1">
    <source>
        <dbReference type="SAM" id="MobiDB-lite"/>
    </source>
</evidence>
<comment type="caution">
    <text evidence="4">The sequence shown here is derived from an EMBL/GenBank/DDBJ whole genome shotgun (WGS) entry which is preliminary data.</text>
</comment>
<dbReference type="Gene3D" id="2.60.40.10">
    <property type="entry name" value="Immunoglobulins"/>
    <property type="match status" value="1"/>
</dbReference>
<dbReference type="InterPro" id="IPR052196">
    <property type="entry name" value="Bact_Kbp"/>
</dbReference>
<evidence type="ECO:0000313" key="4">
    <source>
        <dbReference type="EMBL" id="MDQ0436362.1"/>
    </source>
</evidence>
<proteinExistence type="predicted"/>
<dbReference type="CDD" id="cd00118">
    <property type="entry name" value="LysM"/>
    <property type="match status" value="1"/>
</dbReference>
<feature type="transmembrane region" description="Helical" evidence="2">
    <location>
        <begin position="12"/>
        <end position="32"/>
    </location>
</feature>